<protein>
    <submittedName>
        <fullName evidence="2">Uncharacterized protein</fullName>
    </submittedName>
</protein>
<name>A0A1I7UP94_9PELO</name>
<dbReference type="AlphaFoldDB" id="A0A1I7UP94"/>
<accession>A0A1I7UP94</accession>
<proteinExistence type="predicted"/>
<keyword evidence="1" id="KW-1185">Reference proteome</keyword>
<sequence length="69" mass="8055">MTEIDVPVNSKYPESLCLIQSPSFQYLQFPLITGYLDIQIKWNMVEISAERGRIGGDEKRRRMTCFLLD</sequence>
<evidence type="ECO:0000313" key="2">
    <source>
        <dbReference type="WBParaSite" id="Csp11.Scaffold630.g17972.t1"/>
    </source>
</evidence>
<reference evidence="2" key="1">
    <citation type="submission" date="2016-11" db="UniProtKB">
        <authorList>
            <consortium name="WormBaseParasite"/>
        </authorList>
    </citation>
    <scope>IDENTIFICATION</scope>
</reference>
<dbReference type="Proteomes" id="UP000095282">
    <property type="component" value="Unplaced"/>
</dbReference>
<evidence type="ECO:0000313" key="1">
    <source>
        <dbReference type="Proteomes" id="UP000095282"/>
    </source>
</evidence>
<organism evidence="1 2">
    <name type="scientific">Caenorhabditis tropicalis</name>
    <dbReference type="NCBI Taxonomy" id="1561998"/>
    <lineage>
        <taxon>Eukaryota</taxon>
        <taxon>Metazoa</taxon>
        <taxon>Ecdysozoa</taxon>
        <taxon>Nematoda</taxon>
        <taxon>Chromadorea</taxon>
        <taxon>Rhabditida</taxon>
        <taxon>Rhabditina</taxon>
        <taxon>Rhabditomorpha</taxon>
        <taxon>Rhabditoidea</taxon>
        <taxon>Rhabditidae</taxon>
        <taxon>Peloderinae</taxon>
        <taxon>Caenorhabditis</taxon>
    </lineage>
</organism>
<dbReference type="WBParaSite" id="Csp11.Scaffold630.g17972.t1">
    <property type="protein sequence ID" value="Csp11.Scaffold630.g17972.t1"/>
    <property type="gene ID" value="Csp11.Scaffold630.g17972"/>
</dbReference>